<evidence type="ECO:0000313" key="6">
    <source>
        <dbReference type="EMBL" id="ANF22087.1"/>
    </source>
</evidence>
<keyword evidence="7" id="KW-1185">Reference proteome</keyword>
<evidence type="ECO:0000256" key="4">
    <source>
        <dbReference type="ARBA" id="ARBA00023014"/>
    </source>
</evidence>
<dbReference type="GO" id="GO:0051536">
    <property type="term" value="F:iron-sulfur cluster binding"/>
    <property type="evidence" value="ECO:0007669"/>
    <property type="project" value="UniProtKB-KW"/>
</dbReference>
<keyword evidence="1" id="KW-0949">S-adenosyl-L-methionine</keyword>
<evidence type="ECO:0000256" key="1">
    <source>
        <dbReference type="ARBA" id="ARBA00022691"/>
    </source>
</evidence>
<name>A0A172WF83_9EURY</name>
<dbReference type="GO" id="GO:0046872">
    <property type="term" value="F:metal ion binding"/>
    <property type="evidence" value="ECO:0007669"/>
    <property type="project" value="UniProtKB-KW"/>
</dbReference>
<keyword evidence="3" id="KW-0408">Iron</keyword>
<organism evidence="6 7">
    <name type="scientific">Thermococcus piezophilus</name>
    <dbReference type="NCBI Taxonomy" id="1712654"/>
    <lineage>
        <taxon>Archaea</taxon>
        <taxon>Methanobacteriati</taxon>
        <taxon>Methanobacteriota</taxon>
        <taxon>Thermococci</taxon>
        <taxon>Thermococcales</taxon>
        <taxon>Thermococcaceae</taxon>
        <taxon>Thermococcus</taxon>
    </lineage>
</organism>
<feature type="domain" description="Radical SAM core" evidence="5">
    <location>
        <begin position="3"/>
        <end position="103"/>
    </location>
</feature>
<dbReference type="STRING" id="1712654.A7C91_01950"/>
<accession>A0A172WF83</accession>
<dbReference type="PANTHER" id="PTHR11228">
    <property type="entry name" value="RADICAL SAM DOMAIN PROTEIN"/>
    <property type="match status" value="1"/>
</dbReference>
<evidence type="ECO:0000256" key="3">
    <source>
        <dbReference type="ARBA" id="ARBA00023004"/>
    </source>
</evidence>
<gene>
    <name evidence="6" type="ORF">A7C91_01950</name>
</gene>
<protein>
    <recommendedName>
        <fullName evidence="5">Radical SAM core domain-containing protein</fullName>
    </recommendedName>
</protein>
<dbReference type="Proteomes" id="UP000076969">
    <property type="component" value="Chromosome"/>
</dbReference>
<reference evidence="7" key="1">
    <citation type="journal article" date="2016" name="Syst. Appl. Microbiol.">
        <title>Thermococcus piezophilus sp. nov., a novel hyperthermophilic and piezophilic archaeon with a broad pressure range for growth, isolated from a deepest hydrothermal vent at the Mid-Cayman Rise.</title>
        <authorList>
            <person name="Dalmasso C."/>
            <person name="Oger P."/>
            <person name="Selva G."/>
            <person name="Courtine D."/>
            <person name="L'Haridon S."/>
            <person name="Garlaschelli A."/>
            <person name="Roussel E."/>
            <person name="Miyazaki J."/>
            <person name="Reveillaud J."/>
            <person name="Jebbar M."/>
            <person name="Takai K."/>
            <person name="Maignien L."/>
            <person name="Alain K."/>
        </authorList>
    </citation>
    <scope>NUCLEOTIDE SEQUENCE [LARGE SCALE GENOMIC DNA]</scope>
    <source>
        <strain evidence="7">CDGS</strain>
    </source>
</reference>
<sequence length="110" mass="12319">MDLVRILSKLDSAGATHLAITGGEPFLHPELERIIRYIYLSTKLNFTVLTNGAIFREEVINLLSKVREVGGLFISLDDVDSENHNEFRGTPGAWEQTGESIRLTKPKSHL</sequence>
<dbReference type="AlphaFoldDB" id="A0A172WF83"/>
<evidence type="ECO:0000313" key="7">
    <source>
        <dbReference type="Proteomes" id="UP000076969"/>
    </source>
</evidence>
<dbReference type="Pfam" id="PF04055">
    <property type="entry name" value="Radical_SAM"/>
    <property type="match status" value="1"/>
</dbReference>
<dbReference type="EMBL" id="CP015520">
    <property type="protein sequence ID" value="ANF22087.1"/>
    <property type="molecule type" value="Genomic_DNA"/>
</dbReference>
<evidence type="ECO:0000259" key="5">
    <source>
        <dbReference type="Pfam" id="PF04055"/>
    </source>
</evidence>
<dbReference type="InterPro" id="IPR058240">
    <property type="entry name" value="rSAM_sf"/>
</dbReference>
<dbReference type="CDD" id="cd01335">
    <property type="entry name" value="Radical_SAM"/>
    <property type="match status" value="1"/>
</dbReference>
<dbReference type="InterPro" id="IPR013785">
    <property type="entry name" value="Aldolase_TIM"/>
</dbReference>
<keyword evidence="2" id="KW-0479">Metal-binding</keyword>
<proteinExistence type="predicted"/>
<dbReference type="KEGG" id="tpie:A7C91_01950"/>
<dbReference type="InterPro" id="IPR007197">
    <property type="entry name" value="rSAM"/>
</dbReference>
<dbReference type="Gene3D" id="3.20.20.70">
    <property type="entry name" value="Aldolase class I"/>
    <property type="match status" value="1"/>
</dbReference>
<dbReference type="SUPFAM" id="SSF102114">
    <property type="entry name" value="Radical SAM enzymes"/>
    <property type="match status" value="1"/>
</dbReference>
<dbReference type="PANTHER" id="PTHR11228:SF7">
    <property type="entry name" value="PQQA PEPTIDE CYCLASE"/>
    <property type="match status" value="1"/>
</dbReference>
<dbReference type="InterPro" id="IPR050377">
    <property type="entry name" value="Radical_SAM_PqqE_MftC-like"/>
</dbReference>
<keyword evidence="4" id="KW-0411">Iron-sulfur</keyword>
<dbReference type="GO" id="GO:0003824">
    <property type="term" value="F:catalytic activity"/>
    <property type="evidence" value="ECO:0007669"/>
    <property type="project" value="InterPro"/>
</dbReference>
<evidence type="ECO:0000256" key="2">
    <source>
        <dbReference type="ARBA" id="ARBA00022723"/>
    </source>
</evidence>